<dbReference type="InterPro" id="IPR019405">
    <property type="entry name" value="Lactonase_7-beta_prop"/>
</dbReference>
<dbReference type="PANTHER" id="PTHR47197:SF3">
    <property type="entry name" value="DIHYDRO-HEME D1 DEHYDROGENASE"/>
    <property type="match status" value="1"/>
</dbReference>
<comment type="caution">
    <text evidence="2">The sequence shown here is derived from an EMBL/GenBank/DDBJ whole genome shotgun (WGS) entry which is preliminary data.</text>
</comment>
<dbReference type="AlphaFoldDB" id="A0A2T1HS11"/>
<dbReference type="SUPFAM" id="SSF50974">
    <property type="entry name" value="Nitrous oxide reductase, N-terminal domain"/>
    <property type="match status" value="1"/>
</dbReference>
<feature type="signal peptide" evidence="1">
    <location>
        <begin position="1"/>
        <end position="27"/>
    </location>
</feature>
<reference evidence="3" key="1">
    <citation type="submission" date="2018-03" db="EMBL/GenBank/DDBJ databases">
        <authorList>
            <person name="Sun L."/>
            <person name="Liu H."/>
            <person name="Chen W."/>
            <person name="Huang K."/>
            <person name="Liu W."/>
            <person name="Gao X."/>
        </authorList>
    </citation>
    <scope>NUCLEOTIDE SEQUENCE [LARGE SCALE GENOMIC DNA]</scope>
    <source>
        <strain evidence="3">SH9</strain>
    </source>
</reference>
<sequence length="328" mass="35471">MLQRGGGLRALWLVLLGVAACPSAVSAATGLVYVSHERSDNIVMLNKEDEVVGQIKTCARPRGMTRTPDKKSLIVACGNDDTIAVYDLASRTLIKRFRDVPDPETFDLHPNGRDLYISNEDDSECSVLNLETGEITAHYATGPEPEGVLATPDGKRVFVASEAGNLVHVIDVPSGKVVKDIVVGTRPRRFALSPDGKELWVSCEIAGIVDVIDTATLQSKGQISFLPKGMRREQVTPVDLVMTRDGKTAYVALGRANHVAVVDVASRAVKDYILVGRRPWGMRFSTDEKTLYVANGLSDDLSIVDLASGKVRKTVPVGMVPYGIIVDD</sequence>
<dbReference type="Pfam" id="PF10282">
    <property type="entry name" value="Lactonase"/>
    <property type="match status" value="1"/>
</dbReference>
<dbReference type="Proteomes" id="UP000239772">
    <property type="component" value="Unassembled WGS sequence"/>
</dbReference>
<feature type="chain" id="PRO_5015499989" description="PQQ-dependent catabolism-associated beta-propeller protein" evidence="1">
    <location>
        <begin position="28"/>
        <end position="328"/>
    </location>
</feature>
<evidence type="ECO:0008006" key="4">
    <source>
        <dbReference type="Google" id="ProtNLM"/>
    </source>
</evidence>
<organism evidence="2 3">
    <name type="scientific">Alsobacter soli</name>
    <dbReference type="NCBI Taxonomy" id="2109933"/>
    <lineage>
        <taxon>Bacteria</taxon>
        <taxon>Pseudomonadati</taxon>
        <taxon>Pseudomonadota</taxon>
        <taxon>Alphaproteobacteria</taxon>
        <taxon>Hyphomicrobiales</taxon>
        <taxon>Alsobacteraceae</taxon>
        <taxon>Alsobacter</taxon>
    </lineage>
</organism>
<dbReference type="NCBIfam" id="TIGR03866">
    <property type="entry name" value="PQQ_ABC_repeats"/>
    <property type="match status" value="1"/>
</dbReference>
<evidence type="ECO:0000256" key="1">
    <source>
        <dbReference type="SAM" id="SignalP"/>
    </source>
</evidence>
<dbReference type="InterPro" id="IPR011045">
    <property type="entry name" value="N2O_reductase_N"/>
</dbReference>
<name>A0A2T1HS11_9HYPH</name>
<evidence type="ECO:0000313" key="2">
    <source>
        <dbReference type="EMBL" id="PSC04434.1"/>
    </source>
</evidence>
<dbReference type="NCBIfam" id="TIGR02276">
    <property type="entry name" value="beta_rpt_yvtn"/>
    <property type="match status" value="3"/>
</dbReference>
<dbReference type="InterPro" id="IPR022456">
    <property type="entry name" value="PQQ_b_propeller"/>
</dbReference>
<accession>A0A2T1HS11</accession>
<dbReference type="OrthoDB" id="145213at2"/>
<dbReference type="Gene3D" id="2.130.10.10">
    <property type="entry name" value="YVTN repeat-like/Quinoprotein amine dehydrogenase"/>
    <property type="match status" value="3"/>
</dbReference>
<dbReference type="InterPro" id="IPR015943">
    <property type="entry name" value="WD40/YVTN_repeat-like_dom_sf"/>
</dbReference>
<protein>
    <recommendedName>
        <fullName evidence="4">PQQ-dependent catabolism-associated beta-propeller protein</fullName>
    </recommendedName>
</protein>
<gene>
    <name evidence="2" type="ORF">SLNSH_14430</name>
</gene>
<dbReference type="PROSITE" id="PS51257">
    <property type="entry name" value="PROKAR_LIPOPROTEIN"/>
    <property type="match status" value="1"/>
</dbReference>
<keyword evidence="1" id="KW-0732">Signal</keyword>
<proteinExistence type="predicted"/>
<dbReference type="InterPro" id="IPR011964">
    <property type="entry name" value="YVTN_b-propeller_repeat"/>
</dbReference>
<evidence type="ECO:0000313" key="3">
    <source>
        <dbReference type="Proteomes" id="UP000239772"/>
    </source>
</evidence>
<dbReference type="PANTHER" id="PTHR47197">
    <property type="entry name" value="PROTEIN NIRF"/>
    <property type="match status" value="1"/>
</dbReference>
<dbReference type="EMBL" id="PVZS01000014">
    <property type="protein sequence ID" value="PSC04434.1"/>
    <property type="molecule type" value="Genomic_DNA"/>
</dbReference>
<dbReference type="InterPro" id="IPR051200">
    <property type="entry name" value="Host-pathogen_enzymatic-act"/>
</dbReference>
<keyword evidence="3" id="KW-1185">Reference proteome</keyword>